<comment type="pathway">
    <text evidence="1 5 6">Protein modification; protein lipoylation via endogenous pathway; protein N(6)-(lipoyl)lysine from octanoyl-[acyl-carrier-protein]: step 1/2.</text>
</comment>
<organism evidence="8 9">
    <name type="scientific">Pelagibacter ubique</name>
    <dbReference type="NCBI Taxonomy" id="198252"/>
    <lineage>
        <taxon>Bacteria</taxon>
        <taxon>Pseudomonadati</taxon>
        <taxon>Pseudomonadota</taxon>
        <taxon>Alphaproteobacteria</taxon>
        <taxon>Candidatus Pelagibacterales</taxon>
        <taxon>Candidatus Pelagibacteraceae</taxon>
        <taxon>Candidatus Pelagibacter</taxon>
    </lineage>
</organism>
<evidence type="ECO:0000256" key="4">
    <source>
        <dbReference type="ARBA" id="ARBA00024732"/>
    </source>
</evidence>
<dbReference type="Gene3D" id="3.30.930.10">
    <property type="entry name" value="Bira Bifunctional Protein, Domain 2"/>
    <property type="match status" value="1"/>
</dbReference>
<keyword evidence="5" id="KW-0963">Cytoplasm</keyword>
<dbReference type="SUPFAM" id="SSF55681">
    <property type="entry name" value="Class II aaRS and biotin synthetases"/>
    <property type="match status" value="1"/>
</dbReference>
<comment type="subcellular location">
    <subcellularLocation>
        <location evidence="5">Cytoplasm</location>
    </subcellularLocation>
</comment>
<comment type="function">
    <text evidence="4 5 6">Catalyzes the transfer of endogenously produced octanoic acid from octanoyl-acyl-carrier-protein onto the lipoyl domains of lipoate-dependent enzymes. Lipoyl-ACP can also act as a substrate although octanoyl-ACP is likely to be the physiological substrate.</text>
</comment>
<proteinExistence type="inferred from homology"/>
<feature type="active site" description="Acyl-thioester intermediate" evidence="5">
    <location>
        <position position="171"/>
    </location>
</feature>
<dbReference type="PANTHER" id="PTHR10993">
    <property type="entry name" value="OCTANOYLTRANSFERASE"/>
    <property type="match status" value="1"/>
</dbReference>
<comment type="miscellaneous">
    <text evidence="5">In the reaction, the free carboxyl group of octanoic acid is attached via an amide linkage to the epsilon-amino group of a specific lysine residue of lipoyl domains of lipoate-dependent enzymes.</text>
</comment>
<dbReference type="InterPro" id="IPR020605">
    <property type="entry name" value="Octanoyltransferase_CS"/>
</dbReference>
<evidence type="ECO:0000256" key="6">
    <source>
        <dbReference type="PIRNR" id="PIRNR016262"/>
    </source>
</evidence>
<dbReference type="GO" id="GO:0016740">
    <property type="term" value="F:transferase activity"/>
    <property type="evidence" value="ECO:0007669"/>
    <property type="project" value="UniProtKB-KW"/>
</dbReference>
<dbReference type="InterPro" id="IPR004143">
    <property type="entry name" value="BPL_LPL_catalytic"/>
</dbReference>
<dbReference type="RefSeq" id="WP_169036426.1">
    <property type="nucleotide sequence ID" value="NZ_LANA01000002.1"/>
</dbReference>
<evidence type="ECO:0000256" key="1">
    <source>
        <dbReference type="ARBA" id="ARBA00004821"/>
    </source>
</evidence>
<dbReference type="PROSITE" id="PS51733">
    <property type="entry name" value="BPL_LPL_CATALYTIC"/>
    <property type="match status" value="1"/>
</dbReference>
<evidence type="ECO:0000256" key="5">
    <source>
        <dbReference type="HAMAP-Rule" id="MF_00013"/>
    </source>
</evidence>
<dbReference type="InterPro" id="IPR000544">
    <property type="entry name" value="Octanoyltransferase"/>
</dbReference>
<comment type="caution">
    <text evidence="8">The sequence shown here is derived from an EMBL/GenBank/DDBJ whole genome shotgun (WGS) entry which is preliminary data.</text>
</comment>
<gene>
    <name evidence="5" type="primary">lipB</name>
    <name evidence="8" type="ORF">VP91_00010810</name>
</gene>
<evidence type="ECO:0000256" key="2">
    <source>
        <dbReference type="ARBA" id="ARBA00022679"/>
    </source>
</evidence>
<feature type="domain" description="BPL/LPL catalytic" evidence="7">
    <location>
        <begin position="31"/>
        <end position="206"/>
    </location>
</feature>
<evidence type="ECO:0000259" key="7">
    <source>
        <dbReference type="PROSITE" id="PS51733"/>
    </source>
</evidence>
<keyword evidence="2 5" id="KW-0808">Transferase</keyword>
<feature type="site" description="Lowers pKa of active site Cys" evidence="5">
    <location>
        <position position="137"/>
    </location>
</feature>
<sequence length="206" mass="23599">MKIEIKKSIKPVKYDVAIKYLEERLLEITNNKKSDLIWVLEHDEIYTAGTSYKENEILNKSIKIFKTNRGGKITYHGPGQLICYFVIDLKPRKKDIRKLITLIEKTIIESLAEFNIKCFGDPKNIGIWVNTNSGIKKVAAIGVRVSKWVAYHGFAINIDNDILKYLNIIPCGISDKGVTNLKKINDQNYNKLSDIIIKNLSMNLEI</sequence>
<feature type="binding site" evidence="5">
    <location>
        <begin position="153"/>
        <end position="155"/>
    </location>
    <ligand>
        <name>substrate</name>
    </ligand>
</feature>
<dbReference type="EC" id="2.3.1.181" evidence="5 6"/>
<reference evidence="8 9" key="1">
    <citation type="submission" date="2019-07" db="EMBL/GenBank/DDBJ databases">
        <title>SAR11 Genome Evolution.</title>
        <authorList>
            <person name="Giovannoni S."/>
        </authorList>
    </citation>
    <scope>NUCLEOTIDE SEQUENCE [LARGE SCALE GENOMIC DNA]</scope>
    <source>
        <strain evidence="8 9">HTCC9565</strain>
    </source>
</reference>
<dbReference type="PIRSF" id="PIRSF016262">
    <property type="entry name" value="LPLase"/>
    <property type="match status" value="1"/>
</dbReference>
<evidence type="ECO:0000313" key="8">
    <source>
        <dbReference type="EMBL" id="NMN67927.1"/>
    </source>
</evidence>
<protein>
    <recommendedName>
        <fullName evidence="5 6">Octanoyltransferase</fullName>
        <ecNumber evidence="5 6">2.3.1.181</ecNumber>
    </recommendedName>
    <alternativeName>
        <fullName evidence="5">Lipoate-protein ligase B</fullName>
    </alternativeName>
    <alternativeName>
        <fullName evidence="5">Lipoyl/octanoyl transferase</fullName>
    </alternativeName>
    <alternativeName>
        <fullName evidence="5">Octanoyl-[acyl-carrier-protein]-protein N-octanoyltransferase</fullName>
    </alternativeName>
</protein>
<evidence type="ECO:0000256" key="3">
    <source>
        <dbReference type="ARBA" id="ARBA00023315"/>
    </source>
</evidence>
<accession>A0ABX1T1G3</accession>
<dbReference type="Pfam" id="PF21948">
    <property type="entry name" value="LplA-B_cat"/>
    <property type="match status" value="1"/>
</dbReference>
<keyword evidence="3 5" id="KW-0012">Acyltransferase</keyword>
<dbReference type="PANTHER" id="PTHR10993:SF7">
    <property type="entry name" value="LIPOYLTRANSFERASE 2, MITOCHONDRIAL-RELATED"/>
    <property type="match status" value="1"/>
</dbReference>
<feature type="binding site" evidence="5">
    <location>
        <begin position="69"/>
        <end position="76"/>
    </location>
    <ligand>
        <name>substrate</name>
    </ligand>
</feature>
<feature type="binding site" evidence="5">
    <location>
        <begin position="140"/>
        <end position="142"/>
    </location>
    <ligand>
        <name>substrate</name>
    </ligand>
</feature>
<dbReference type="Proteomes" id="UP001166004">
    <property type="component" value="Unassembled WGS sequence"/>
</dbReference>
<dbReference type="CDD" id="cd16444">
    <property type="entry name" value="LipB"/>
    <property type="match status" value="1"/>
</dbReference>
<keyword evidence="9" id="KW-1185">Reference proteome</keyword>
<dbReference type="InterPro" id="IPR045864">
    <property type="entry name" value="aa-tRNA-synth_II/BPL/LPL"/>
</dbReference>
<dbReference type="NCBIfam" id="TIGR00214">
    <property type="entry name" value="lipB"/>
    <property type="match status" value="1"/>
</dbReference>
<comment type="similarity">
    <text evidence="5 6">Belongs to the LipB family.</text>
</comment>
<name>A0ABX1T1G3_PELUQ</name>
<dbReference type="EMBL" id="LANA01000002">
    <property type="protein sequence ID" value="NMN67927.1"/>
    <property type="molecule type" value="Genomic_DNA"/>
</dbReference>
<evidence type="ECO:0000313" key="9">
    <source>
        <dbReference type="Proteomes" id="UP001166004"/>
    </source>
</evidence>
<dbReference type="HAMAP" id="MF_00013">
    <property type="entry name" value="LipB"/>
    <property type="match status" value="1"/>
</dbReference>
<dbReference type="NCBIfam" id="NF010925">
    <property type="entry name" value="PRK14345.1"/>
    <property type="match status" value="1"/>
</dbReference>
<comment type="catalytic activity">
    <reaction evidence="5 6">
        <text>octanoyl-[ACP] + L-lysyl-[protein] = N(6)-octanoyl-L-lysyl-[protein] + holo-[ACP] + H(+)</text>
        <dbReference type="Rhea" id="RHEA:17665"/>
        <dbReference type="Rhea" id="RHEA-COMP:9636"/>
        <dbReference type="Rhea" id="RHEA-COMP:9685"/>
        <dbReference type="Rhea" id="RHEA-COMP:9752"/>
        <dbReference type="Rhea" id="RHEA-COMP:9928"/>
        <dbReference type="ChEBI" id="CHEBI:15378"/>
        <dbReference type="ChEBI" id="CHEBI:29969"/>
        <dbReference type="ChEBI" id="CHEBI:64479"/>
        <dbReference type="ChEBI" id="CHEBI:78463"/>
        <dbReference type="ChEBI" id="CHEBI:78809"/>
        <dbReference type="EC" id="2.3.1.181"/>
    </reaction>
</comment>
<dbReference type="PROSITE" id="PS01313">
    <property type="entry name" value="LIPB"/>
    <property type="match status" value="1"/>
</dbReference>